<dbReference type="AlphaFoldDB" id="A0A0J1B6P6"/>
<gene>
    <name evidence="2" type="ORF">RISK_005826</name>
</gene>
<evidence type="ECO:0000313" key="2">
    <source>
        <dbReference type="EMBL" id="KLU02156.1"/>
    </source>
</evidence>
<organism evidence="2 3">
    <name type="scientific">Rhodopirellula islandica</name>
    <dbReference type="NCBI Taxonomy" id="595434"/>
    <lineage>
        <taxon>Bacteria</taxon>
        <taxon>Pseudomonadati</taxon>
        <taxon>Planctomycetota</taxon>
        <taxon>Planctomycetia</taxon>
        <taxon>Pirellulales</taxon>
        <taxon>Pirellulaceae</taxon>
        <taxon>Rhodopirellula</taxon>
    </lineage>
</organism>
<dbReference type="InterPro" id="IPR006311">
    <property type="entry name" value="TAT_signal"/>
</dbReference>
<dbReference type="RefSeq" id="WP_047816791.1">
    <property type="nucleotide sequence ID" value="NZ_LECT01000045.1"/>
</dbReference>
<evidence type="ECO:0000313" key="3">
    <source>
        <dbReference type="Proteomes" id="UP000036367"/>
    </source>
</evidence>
<evidence type="ECO:0000256" key="1">
    <source>
        <dbReference type="SAM" id="MobiDB-lite"/>
    </source>
</evidence>
<proteinExistence type="predicted"/>
<dbReference type="STRING" id="595434.RISK_005826"/>
<feature type="region of interest" description="Disordered" evidence="1">
    <location>
        <begin position="513"/>
        <end position="537"/>
    </location>
</feature>
<protein>
    <submittedName>
        <fullName evidence="2">Uncharacterized protein</fullName>
    </submittedName>
</protein>
<accession>A0A0J1B6P6</accession>
<keyword evidence="3" id="KW-1185">Reference proteome</keyword>
<comment type="caution">
    <text evidence="2">The sequence shown here is derived from an EMBL/GenBank/DDBJ whole genome shotgun (WGS) entry which is preliminary data.</text>
</comment>
<dbReference type="OrthoDB" id="280947at2"/>
<dbReference type="PATRIC" id="fig|595434.4.peg.5530"/>
<dbReference type="PROSITE" id="PS51318">
    <property type="entry name" value="TAT"/>
    <property type="match status" value="1"/>
</dbReference>
<reference evidence="2" key="1">
    <citation type="submission" date="2015-05" db="EMBL/GenBank/DDBJ databases">
        <title>Permanent draft genome of Rhodopirellula islandicus K833.</title>
        <authorList>
            <person name="Kizina J."/>
            <person name="Richter M."/>
            <person name="Glockner F.O."/>
            <person name="Harder J."/>
        </authorList>
    </citation>
    <scope>NUCLEOTIDE SEQUENCE [LARGE SCALE GENOMIC DNA]</scope>
    <source>
        <strain evidence="2">K833</strain>
    </source>
</reference>
<dbReference type="Proteomes" id="UP000036367">
    <property type="component" value="Unassembled WGS sequence"/>
</dbReference>
<sequence length="537" mass="57959">MTNSTSSCVSSNSPSATRRAFLARLLAMGGVAGTWGASSIAVAAGPAEASDVILRPRLDLGLYRVRMEMDVKGNVNLTKDPLLARGNDSSAKQQLPITAKIALDYEERLLRPRNADMESPIIAAERHYHTAEGVSRLSRLDQTSQLRDNLGSIVARRDTLPEAIYSTSDYLNHDELDLLRTPIASVALDHLLPTQTLTVGEKVALDSNDLASAFNLSGVAASDVEISLVSNDASNAKLQFQGKLDGFVSGVPTQLRVLGKLTFQHSVRTVTWAAVAIHETREIGMAEPGFDVTATIRMIRKPLETPQALPRTAVAVDFDSPPPSERMLMAIDCEKIGVSALLDRRWRIMQDGAGQAILRMIENEQSIAQCNLRSLPSFSEGKQLTLEAFEADVQRTLGKQLDQLMRSEEQLADSGLRVLHVTATGEVEGIPIQWIMMHFSDDTGRRVQATLTMDGESVTRLDGSDVQLAASLQWSGPGVTGGEEIDVDSAEKSGLDGTETASSAGQQLRLEAADVVDPSKTGPEHVISASDLPTTKR</sequence>
<name>A0A0J1B6P6_RHOIS</name>
<dbReference type="EMBL" id="LECT01000045">
    <property type="protein sequence ID" value="KLU02156.1"/>
    <property type="molecule type" value="Genomic_DNA"/>
</dbReference>